<feature type="region of interest" description="Disordered" evidence="1">
    <location>
        <begin position="1"/>
        <end position="22"/>
    </location>
</feature>
<sequence length="183" mass="20814">MSSIDPFDPKDRQVVIPAKDERADPPYLQGERAMLESFLEWHRETLAFKCAGLDTAQLRERAVPPSTLSLLGLVRHMADVERFWFRVVLDGQDATAHYWSEKSPDGDFDEVDTADAEASVATWREEVALARQLAEARGLDDTGTRRGEPVPLRWIYIHMVEEYARHNGHADLLRERIDGAKGE</sequence>
<name>A0A2X0I616_9ACTN</name>
<protein>
    <submittedName>
        <fullName evidence="2">Mini-circle protein</fullName>
    </submittedName>
</protein>
<dbReference type="OrthoDB" id="3852744at2"/>
<dbReference type="InterPro" id="IPR034660">
    <property type="entry name" value="DinB/YfiT-like"/>
</dbReference>
<evidence type="ECO:0000313" key="3">
    <source>
        <dbReference type="Proteomes" id="UP000248889"/>
    </source>
</evidence>
<reference evidence="2 3" key="1">
    <citation type="submission" date="2018-06" db="EMBL/GenBank/DDBJ databases">
        <title>Streptacidiphilus pinicola sp. nov., isolated from pine grove soil.</title>
        <authorList>
            <person name="Roh S.G."/>
            <person name="Park S."/>
            <person name="Kim M.-K."/>
            <person name="Yun B.-R."/>
            <person name="Park J."/>
            <person name="Kim M.J."/>
            <person name="Kim Y.S."/>
            <person name="Kim S.B."/>
        </authorList>
    </citation>
    <scope>NUCLEOTIDE SEQUENCE [LARGE SCALE GENOMIC DNA]</scope>
    <source>
        <strain evidence="2 3">MMS16-CNU450</strain>
    </source>
</reference>
<dbReference type="InterPro" id="IPR007061">
    <property type="entry name" value="MST-like"/>
</dbReference>
<comment type="caution">
    <text evidence="2">The sequence shown here is derived from an EMBL/GenBank/DDBJ whole genome shotgun (WGS) entry which is preliminary data.</text>
</comment>
<dbReference type="SUPFAM" id="SSF109854">
    <property type="entry name" value="DinB/YfiT-like putative metalloenzymes"/>
    <property type="match status" value="1"/>
</dbReference>
<dbReference type="Proteomes" id="UP000248889">
    <property type="component" value="Unassembled WGS sequence"/>
</dbReference>
<proteinExistence type="predicted"/>
<evidence type="ECO:0000256" key="1">
    <source>
        <dbReference type="SAM" id="MobiDB-lite"/>
    </source>
</evidence>
<dbReference type="Gene3D" id="1.20.120.450">
    <property type="entry name" value="dinb family like domain"/>
    <property type="match status" value="1"/>
</dbReference>
<dbReference type="AlphaFoldDB" id="A0A2X0I616"/>
<accession>A0A2X0I616</accession>
<organism evidence="2 3">
    <name type="scientific">Streptacidiphilus pinicola</name>
    <dbReference type="NCBI Taxonomy" id="2219663"/>
    <lineage>
        <taxon>Bacteria</taxon>
        <taxon>Bacillati</taxon>
        <taxon>Actinomycetota</taxon>
        <taxon>Actinomycetes</taxon>
        <taxon>Kitasatosporales</taxon>
        <taxon>Streptomycetaceae</taxon>
        <taxon>Streptacidiphilus</taxon>
    </lineage>
</organism>
<dbReference type="EMBL" id="QKYN01000238">
    <property type="protein sequence ID" value="RAG80404.1"/>
    <property type="molecule type" value="Genomic_DNA"/>
</dbReference>
<evidence type="ECO:0000313" key="2">
    <source>
        <dbReference type="EMBL" id="RAG80404.1"/>
    </source>
</evidence>
<dbReference type="Pfam" id="PF04978">
    <property type="entry name" value="MST"/>
    <property type="match status" value="1"/>
</dbReference>
<gene>
    <name evidence="2" type="ORF">DN069_38320</name>
</gene>
<feature type="compositionally biased region" description="Basic and acidic residues" evidence="1">
    <location>
        <begin position="7"/>
        <end position="22"/>
    </location>
</feature>
<keyword evidence="3" id="KW-1185">Reference proteome</keyword>
<dbReference type="RefSeq" id="WP_111507866.1">
    <property type="nucleotide sequence ID" value="NZ_QKYN01000238.1"/>
</dbReference>